<name>A0A0V0HEP6_SOLCH</name>
<evidence type="ECO:0000313" key="1">
    <source>
        <dbReference type="EMBL" id="JAP18551.1"/>
    </source>
</evidence>
<sequence>MLVLESHCLLVGGKKVQSKDPHKFPYFKLKNCPFFVFDNGGVRTSSCIPRLIPRNTCHFPLTIGIR</sequence>
<proteinExistence type="predicted"/>
<dbReference type="AlphaFoldDB" id="A0A0V0HEP6"/>
<accession>A0A0V0HEP6</accession>
<dbReference type="EMBL" id="GEDG01021136">
    <property type="protein sequence ID" value="JAP18551.1"/>
    <property type="molecule type" value="Transcribed_RNA"/>
</dbReference>
<protein>
    <submittedName>
        <fullName evidence="1">Putative ovule protein</fullName>
    </submittedName>
</protein>
<organism evidence="1">
    <name type="scientific">Solanum chacoense</name>
    <name type="common">Chaco potato</name>
    <dbReference type="NCBI Taxonomy" id="4108"/>
    <lineage>
        <taxon>Eukaryota</taxon>
        <taxon>Viridiplantae</taxon>
        <taxon>Streptophyta</taxon>
        <taxon>Embryophyta</taxon>
        <taxon>Tracheophyta</taxon>
        <taxon>Spermatophyta</taxon>
        <taxon>Magnoliopsida</taxon>
        <taxon>eudicotyledons</taxon>
        <taxon>Gunneridae</taxon>
        <taxon>Pentapetalae</taxon>
        <taxon>asterids</taxon>
        <taxon>lamiids</taxon>
        <taxon>Solanales</taxon>
        <taxon>Solanaceae</taxon>
        <taxon>Solanoideae</taxon>
        <taxon>Solaneae</taxon>
        <taxon>Solanum</taxon>
    </lineage>
</organism>
<reference evidence="1" key="1">
    <citation type="submission" date="2015-12" db="EMBL/GenBank/DDBJ databases">
        <title>Gene expression during late stages of embryo sac development: a critical building block for successful pollen-pistil interactions.</title>
        <authorList>
            <person name="Liu Y."/>
            <person name="Joly V."/>
            <person name="Sabar M."/>
            <person name="Matton D.P."/>
        </authorList>
    </citation>
    <scope>NUCLEOTIDE SEQUENCE</scope>
</reference>